<proteinExistence type="predicted"/>
<evidence type="ECO:0000313" key="2">
    <source>
        <dbReference type="EMBL" id="MBZ2207525.1"/>
    </source>
</evidence>
<dbReference type="Proteomes" id="UP000809349">
    <property type="component" value="Unassembled WGS sequence"/>
</dbReference>
<sequence>MSPRLIALGARIDALSLRERAMVFVAVAAAILFIVYSLMLGPLFAKKAALGTQIAQVRNNISGIDSEISAKLQGFSIDPDAPNRARLAKAKADIDALGGKLRALEQGLVAPEKIAPLLEAILARNGRLTLVSMKTMPATAVAETSYNPAPAAAPAASAAQPALLYRHGVQVTVRGNYLDMINYMHALETMPTQLLWSSAALEVEEYPDSRLTLTLHTLSLDRKWMKL</sequence>
<dbReference type="RefSeq" id="WP_223468011.1">
    <property type="nucleotide sequence ID" value="NZ_JAFBIL020000003.1"/>
</dbReference>
<reference evidence="2 3" key="1">
    <citation type="submission" date="2021-08" db="EMBL/GenBank/DDBJ databases">
        <title>Massilia sp. R798.</title>
        <authorList>
            <person name="Baek J.H."/>
            <person name="Jung H.S."/>
            <person name="Kim K.R."/>
            <person name="Jeon C.O."/>
        </authorList>
    </citation>
    <scope>NUCLEOTIDE SEQUENCE [LARGE SCALE GENOMIC DNA]</scope>
    <source>
        <strain evidence="2 3">R798</strain>
    </source>
</reference>
<accession>A0ABS7SQC2</accession>
<keyword evidence="3" id="KW-1185">Reference proteome</keyword>
<comment type="caution">
    <text evidence="2">The sequence shown here is derived from an EMBL/GenBank/DDBJ whole genome shotgun (WGS) entry which is preliminary data.</text>
</comment>
<gene>
    <name evidence="2" type="ORF">I4X03_009665</name>
</gene>
<keyword evidence="1" id="KW-1133">Transmembrane helix</keyword>
<name>A0ABS7SQC2_9BURK</name>
<feature type="transmembrane region" description="Helical" evidence="1">
    <location>
        <begin position="21"/>
        <end position="45"/>
    </location>
</feature>
<keyword evidence="1" id="KW-0472">Membrane</keyword>
<keyword evidence="1" id="KW-0812">Transmembrane</keyword>
<protein>
    <recommendedName>
        <fullName evidence="4">MSHA biogenesis protein MshJ</fullName>
    </recommendedName>
</protein>
<evidence type="ECO:0008006" key="4">
    <source>
        <dbReference type="Google" id="ProtNLM"/>
    </source>
</evidence>
<dbReference type="EMBL" id="JAFBIL020000003">
    <property type="protein sequence ID" value="MBZ2207525.1"/>
    <property type="molecule type" value="Genomic_DNA"/>
</dbReference>
<organism evidence="2 3">
    <name type="scientific">Massilia soli</name>
    <dbReference type="NCBI Taxonomy" id="2792854"/>
    <lineage>
        <taxon>Bacteria</taxon>
        <taxon>Pseudomonadati</taxon>
        <taxon>Pseudomonadota</taxon>
        <taxon>Betaproteobacteria</taxon>
        <taxon>Burkholderiales</taxon>
        <taxon>Oxalobacteraceae</taxon>
        <taxon>Telluria group</taxon>
        <taxon>Massilia</taxon>
    </lineage>
</organism>
<evidence type="ECO:0000256" key="1">
    <source>
        <dbReference type="SAM" id="Phobius"/>
    </source>
</evidence>
<evidence type="ECO:0000313" key="3">
    <source>
        <dbReference type="Proteomes" id="UP000809349"/>
    </source>
</evidence>